<sequence>MRKSNTDNLWSLGFMRICFANFLLFASIYMLFPVLPSVMMSRLGISTGQAGSMFLVFAAAMFLVGPFHAYLGDEYKRKRVLVYSIFVILGTTLGYIFVDTFPRLLMLVAVQGGAFGLAATAGITVAIDITTASRRSAGNLGFALAARLGMLVGVAAGIWMFQFKGFSMTAYFSILCSIFSILFALRVYVAFRAPIGVGYCNLDRFLLLRGWLPALNLVLIAFIPGIALLLIKQGDYAALFFLVVLVVLTIPFTKIFVKLSQHCQRGTANTTCHLAMETGILIGLAVCCFLSDHGEMYSEFTDGTGIADIYLYTDFQLIYKVIGIGILVALAFFFLLTYPYYKRKKVR</sequence>
<dbReference type="RefSeq" id="WP_061437223.1">
    <property type="nucleotide sequence ID" value="NZ_KQ968724.1"/>
</dbReference>
<feature type="transmembrane region" description="Helical" evidence="4">
    <location>
        <begin position="237"/>
        <end position="257"/>
    </location>
</feature>
<evidence type="ECO:0000313" key="5">
    <source>
        <dbReference type="EMBL" id="KXT45861.1"/>
    </source>
</evidence>
<evidence type="ECO:0000256" key="3">
    <source>
        <dbReference type="ARBA" id="ARBA00023136"/>
    </source>
</evidence>
<feature type="transmembrane region" description="Helical" evidence="4">
    <location>
        <begin position="12"/>
        <end position="32"/>
    </location>
</feature>
<reference evidence="5 6" key="1">
    <citation type="submission" date="2016-02" db="EMBL/GenBank/DDBJ databases">
        <authorList>
            <person name="Wen L."/>
            <person name="He K."/>
            <person name="Yang H."/>
        </authorList>
    </citation>
    <scope>NUCLEOTIDE SEQUENCE [LARGE SCALE GENOMIC DNA]</scope>
    <source>
        <strain evidence="5 6">KLE1704</strain>
    </source>
</reference>
<feature type="transmembrane region" description="Helical" evidence="4">
    <location>
        <begin position="278"/>
        <end position="297"/>
    </location>
</feature>
<feature type="transmembrane region" description="Helical" evidence="4">
    <location>
        <begin position="317"/>
        <end position="341"/>
    </location>
</feature>
<feature type="transmembrane region" description="Helical" evidence="4">
    <location>
        <begin position="210"/>
        <end position="231"/>
    </location>
</feature>
<feature type="transmembrane region" description="Helical" evidence="4">
    <location>
        <begin position="139"/>
        <end position="162"/>
    </location>
</feature>
<feature type="transmembrane region" description="Helical" evidence="4">
    <location>
        <begin position="104"/>
        <end position="127"/>
    </location>
</feature>
<feature type="transmembrane region" description="Helical" evidence="4">
    <location>
        <begin position="168"/>
        <end position="189"/>
    </location>
</feature>
<feature type="transmembrane region" description="Helical" evidence="4">
    <location>
        <begin position="52"/>
        <end position="71"/>
    </location>
</feature>
<protein>
    <submittedName>
        <fullName evidence="5">Transporter, major facilitator family protein</fullName>
    </submittedName>
</protein>
<evidence type="ECO:0000256" key="2">
    <source>
        <dbReference type="ARBA" id="ARBA00022989"/>
    </source>
</evidence>
<dbReference type="EMBL" id="LTDF01000134">
    <property type="protein sequence ID" value="KXT45861.1"/>
    <property type="molecule type" value="Genomic_DNA"/>
</dbReference>
<dbReference type="GO" id="GO:0022857">
    <property type="term" value="F:transmembrane transporter activity"/>
    <property type="evidence" value="ECO:0007669"/>
    <property type="project" value="InterPro"/>
</dbReference>
<proteinExistence type="predicted"/>
<dbReference type="PANTHER" id="PTHR23531:SF1">
    <property type="entry name" value="QUINOLENE RESISTANCE PROTEIN NORA"/>
    <property type="match status" value="1"/>
</dbReference>
<dbReference type="AlphaFoldDB" id="A0A139L355"/>
<organism evidence="5">
    <name type="scientific">Bacteroides intestinalis</name>
    <dbReference type="NCBI Taxonomy" id="329854"/>
    <lineage>
        <taxon>Bacteria</taxon>
        <taxon>Pseudomonadati</taxon>
        <taxon>Bacteroidota</taxon>
        <taxon>Bacteroidia</taxon>
        <taxon>Bacteroidales</taxon>
        <taxon>Bacteroidaceae</taxon>
        <taxon>Bacteroides</taxon>
    </lineage>
</organism>
<accession>A0A139L355</accession>
<dbReference type="Pfam" id="PF07690">
    <property type="entry name" value="MFS_1"/>
    <property type="match status" value="1"/>
</dbReference>
<keyword evidence="2 4" id="KW-1133">Transmembrane helix</keyword>
<evidence type="ECO:0000256" key="4">
    <source>
        <dbReference type="SAM" id="Phobius"/>
    </source>
</evidence>
<dbReference type="PATRIC" id="fig|329854.7.peg.3402"/>
<keyword evidence="3 4" id="KW-0472">Membrane</keyword>
<gene>
    <name evidence="5" type="ORF">HMPREF2531_03335</name>
</gene>
<name>A0A139L355_9BACE</name>
<dbReference type="InterPro" id="IPR036259">
    <property type="entry name" value="MFS_trans_sf"/>
</dbReference>
<feature type="transmembrane region" description="Helical" evidence="4">
    <location>
        <begin position="80"/>
        <end position="98"/>
    </location>
</feature>
<evidence type="ECO:0000313" key="6">
    <source>
        <dbReference type="Proteomes" id="UP000070319"/>
    </source>
</evidence>
<comment type="caution">
    <text evidence="5">The sequence shown here is derived from an EMBL/GenBank/DDBJ whole genome shotgun (WGS) entry which is preliminary data.</text>
</comment>
<dbReference type="Proteomes" id="UP000070319">
    <property type="component" value="Unassembled WGS sequence"/>
</dbReference>
<dbReference type="PANTHER" id="PTHR23531">
    <property type="entry name" value="QUINOLENE RESISTANCE PROTEIN NORA"/>
    <property type="match status" value="1"/>
</dbReference>
<dbReference type="Gene3D" id="1.20.1250.20">
    <property type="entry name" value="MFS general substrate transporter like domains"/>
    <property type="match status" value="1"/>
</dbReference>
<keyword evidence="1 4" id="KW-0812">Transmembrane</keyword>
<dbReference type="InterPro" id="IPR011701">
    <property type="entry name" value="MFS"/>
</dbReference>
<dbReference type="SUPFAM" id="SSF103473">
    <property type="entry name" value="MFS general substrate transporter"/>
    <property type="match status" value="1"/>
</dbReference>
<evidence type="ECO:0000256" key="1">
    <source>
        <dbReference type="ARBA" id="ARBA00022692"/>
    </source>
</evidence>
<dbReference type="InterPro" id="IPR052714">
    <property type="entry name" value="MFS_Exporter"/>
</dbReference>